<name>A0A0L7M4U0_PLAF4</name>
<gene>
    <name evidence="2" type="ORF">PFDG_03900</name>
</gene>
<organism evidence="2 3">
    <name type="scientific">Plasmodium falciparum (isolate Dd2)</name>
    <dbReference type="NCBI Taxonomy" id="57267"/>
    <lineage>
        <taxon>Eukaryota</taxon>
        <taxon>Sar</taxon>
        <taxon>Alveolata</taxon>
        <taxon>Apicomplexa</taxon>
        <taxon>Aconoidasida</taxon>
        <taxon>Haemosporida</taxon>
        <taxon>Plasmodiidae</taxon>
        <taxon>Plasmodium</taxon>
        <taxon>Plasmodium (Laverania)</taxon>
    </lineage>
</organism>
<dbReference type="AlphaFoldDB" id="A0A0L7M4U0"/>
<feature type="coiled-coil region" evidence="1">
    <location>
        <begin position="18"/>
        <end position="49"/>
    </location>
</feature>
<evidence type="ECO:0000313" key="2">
    <source>
        <dbReference type="EMBL" id="KOB87605.1"/>
    </source>
</evidence>
<dbReference type="KEGG" id="pfd:PFDG_03900"/>
<evidence type="ECO:0000256" key="1">
    <source>
        <dbReference type="SAM" id="Coils"/>
    </source>
</evidence>
<reference evidence="3" key="2">
    <citation type="submission" date="2006-09" db="EMBL/GenBank/DDBJ databases">
        <title>The genome sequence of Plasmodium falciparum Dd2.</title>
        <authorList>
            <consortium name="The Broad Institute Genome Sequencing Platform"/>
            <person name="Birren B."/>
            <person name="Lander E."/>
            <person name="Galagan J."/>
            <person name="Nusbaum C."/>
            <person name="Devon K."/>
            <person name="Henn M."/>
            <person name="Jaffe D."/>
            <person name="Butler J."/>
            <person name="Alvarez P."/>
            <person name="Gnerre S."/>
            <person name="Grabherr M."/>
            <person name="Kleber M."/>
            <person name="Mauceli E."/>
            <person name="Brockman W."/>
            <person name="MacCallum I.A."/>
            <person name="Rounsley S."/>
            <person name="Young S."/>
            <person name="LaButti K."/>
            <person name="Pushparaj V."/>
            <person name="DeCaprio D."/>
            <person name="Crawford M."/>
            <person name="Koehrsen M."/>
            <person name="Engels R."/>
            <person name="Montgomery P."/>
            <person name="Pearson M."/>
            <person name="Howarth C."/>
            <person name="Larson L."/>
            <person name="Luoma S."/>
            <person name="White J."/>
            <person name="Kodira C."/>
            <person name="Zeng Q."/>
            <person name="O'Leary S."/>
            <person name="Yandava C."/>
            <person name="Alvarado L."/>
            <person name="Wirth D."/>
            <person name="Volkman S."/>
            <person name="Hartl D."/>
        </authorList>
    </citation>
    <scope>NUCLEOTIDE SEQUENCE [LARGE SCALE GENOMIC DNA]</scope>
</reference>
<keyword evidence="1" id="KW-0175">Coiled coil</keyword>
<sequence length="100" mass="12118">MSRIKEYKIYNELIQKSVEILTLRLTKINDELKKLKDISENALQKYINEKGYGLMKHYNFPEYNKLEEEKIMKRSKITWNEKKSHHLYCPMGKQGKHNDK</sequence>
<accession>A0A0L7M4U0</accession>
<protein>
    <submittedName>
        <fullName evidence="2">Uncharacterized protein</fullName>
    </submittedName>
</protein>
<dbReference type="EMBL" id="DS016605">
    <property type="protein sequence ID" value="KOB87605.1"/>
    <property type="molecule type" value="Genomic_DNA"/>
</dbReference>
<evidence type="ECO:0000313" key="3">
    <source>
        <dbReference type="Proteomes" id="UP000054282"/>
    </source>
</evidence>
<dbReference type="Proteomes" id="UP000054282">
    <property type="component" value="Unassembled WGS sequence"/>
</dbReference>
<proteinExistence type="predicted"/>
<reference evidence="3" key="1">
    <citation type="submission" date="2006-09" db="EMBL/GenBank/DDBJ databases">
        <title>Annotation of Plasmodium falciparum Dd2.</title>
        <authorList>
            <consortium name="The Broad Institute Genome Sequencing Platform"/>
            <person name="Volkman S.K."/>
            <person name="Neafsey D.E."/>
            <person name="Dash A.P."/>
            <person name="Chitnis C.E."/>
            <person name="Hartl D.L."/>
            <person name="Young S.K."/>
            <person name="Zeng Q."/>
            <person name="Koehrsen M."/>
            <person name="Alvarado L."/>
            <person name="Berlin A."/>
            <person name="Borenstein D."/>
            <person name="Chapman S.B."/>
            <person name="Chen Z."/>
            <person name="Engels R."/>
            <person name="Freedman E."/>
            <person name="Gellesch M."/>
            <person name="Goldberg J."/>
            <person name="Griggs A."/>
            <person name="Gujja S."/>
            <person name="Heilman E.R."/>
            <person name="Heiman D.I."/>
            <person name="Howarth C."/>
            <person name="Jen D."/>
            <person name="Larson L."/>
            <person name="Mehta T."/>
            <person name="Neiman D."/>
            <person name="Park D."/>
            <person name="Pearson M."/>
            <person name="Roberts A."/>
            <person name="Saif S."/>
            <person name="Shea T."/>
            <person name="Shenoy N."/>
            <person name="Sisk P."/>
            <person name="Stolte C."/>
            <person name="Sykes S."/>
            <person name="Walk T."/>
            <person name="White J."/>
            <person name="Yandava C."/>
            <person name="Haas B."/>
            <person name="Henn M.R."/>
            <person name="Nusbaum C."/>
            <person name="Birren B."/>
        </authorList>
    </citation>
    <scope>NUCLEOTIDE SEQUENCE [LARGE SCALE GENOMIC DNA]</scope>
</reference>